<dbReference type="AlphaFoldDB" id="A0A1J8PXM7"/>
<keyword evidence="4" id="KW-1185">Reference proteome</keyword>
<proteinExistence type="predicted"/>
<protein>
    <recommendedName>
        <fullName evidence="2">DUF6606 domain-containing protein</fullName>
    </recommendedName>
</protein>
<keyword evidence="1" id="KW-0732">Signal</keyword>
<dbReference type="EMBL" id="LVVM01004640">
    <property type="protein sequence ID" value="OJA12483.1"/>
    <property type="molecule type" value="Genomic_DNA"/>
</dbReference>
<accession>A0A1J8PXM7</accession>
<dbReference type="OrthoDB" id="3182339at2759"/>
<feature type="signal peptide" evidence="1">
    <location>
        <begin position="1"/>
        <end position="23"/>
    </location>
</feature>
<evidence type="ECO:0000313" key="3">
    <source>
        <dbReference type="EMBL" id="OJA12483.1"/>
    </source>
</evidence>
<sequence>MVTMFSMLINYLLPDVLVYIIRAQNAGVVMRKLESETIFESFEISPDPAAVMGAKGKLICSYPGPAIAVPNTIVADPTFPPELANFLVHMNQDVLDAAATRTKANSTVLEERDTTHPRYITELLTGILRGLGSIADVPRIRKRIGDDVLWDRAKLPWRRSPLWLVIRVALQTTLERSALAGRTMYKSFILFFMTRLTRLAINHDLSNEILHFMSAKIARRLFKLGSSASPELSHMVNEVTGEVRDILEARWESVENAQEASPHWDPKALRVLKDTHLSLNNSREYIRQALCNQHSSPPSTSFKPSHHMRGTIDDFLDTNASFLAAAHTAEPSLALADFETVIRLGIDDWVARVSSQTAETACISIEACACAYSSRALKSYEGNPENLSIMLITLFELWVAMDKIVVEQIPLMADYSPEIPLALLERLLIRKSSALDRVKRLHAHLKARHHSTFSY</sequence>
<evidence type="ECO:0000256" key="1">
    <source>
        <dbReference type="SAM" id="SignalP"/>
    </source>
</evidence>
<evidence type="ECO:0000259" key="2">
    <source>
        <dbReference type="Pfam" id="PF20255"/>
    </source>
</evidence>
<comment type="caution">
    <text evidence="3">The sequence shown here is derived from an EMBL/GenBank/DDBJ whole genome shotgun (WGS) entry which is preliminary data.</text>
</comment>
<feature type="chain" id="PRO_5012182204" description="DUF6606 domain-containing protein" evidence="1">
    <location>
        <begin position="24"/>
        <end position="455"/>
    </location>
</feature>
<organism evidence="3 4">
    <name type="scientific">Rhizopogon vesiculosus</name>
    <dbReference type="NCBI Taxonomy" id="180088"/>
    <lineage>
        <taxon>Eukaryota</taxon>
        <taxon>Fungi</taxon>
        <taxon>Dikarya</taxon>
        <taxon>Basidiomycota</taxon>
        <taxon>Agaricomycotina</taxon>
        <taxon>Agaricomycetes</taxon>
        <taxon>Agaricomycetidae</taxon>
        <taxon>Boletales</taxon>
        <taxon>Suillineae</taxon>
        <taxon>Rhizopogonaceae</taxon>
        <taxon>Rhizopogon</taxon>
    </lineage>
</organism>
<dbReference type="Proteomes" id="UP000183567">
    <property type="component" value="Unassembled WGS sequence"/>
</dbReference>
<dbReference type="STRING" id="180088.A0A1J8PXM7"/>
<reference evidence="3 4" key="1">
    <citation type="submission" date="2016-03" db="EMBL/GenBank/DDBJ databases">
        <title>Comparative genomics of the ectomycorrhizal sister species Rhizopogon vinicolor and Rhizopogon vesiculosus (Basidiomycota: Boletales) reveals a divergence of the mating type B locus.</title>
        <authorList>
            <person name="Mujic A.B."/>
            <person name="Kuo A."/>
            <person name="Tritt A."/>
            <person name="Lipzen A."/>
            <person name="Chen C."/>
            <person name="Johnson J."/>
            <person name="Sharma A."/>
            <person name="Barry K."/>
            <person name="Grigoriev I.V."/>
            <person name="Spatafora J.W."/>
        </authorList>
    </citation>
    <scope>NUCLEOTIDE SEQUENCE [LARGE SCALE GENOMIC DNA]</scope>
    <source>
        <strain evidence="3 4">AM-OR11-056</strain>
    </source>
</reference>
<name>A0A1J8PXM7_9AGAM</name>
<gene>
    <name evidence="3" type="ORF">AZE42_08793</name>
</gene>
<dbReference type="InterPro" id="IPR046541">
    <property type="entry name" value="DUF6606"/>
</dbReference>
<feature type="domain" description="DUF6606" evidence="2">
    <location>
        <begin position="15"/>
        <end position="197"/>
    </location>
</feature>
<evidence type="ECO:0000313" key="4">
    <source>
        <dbReference type="Proteomes" id="UP000183567"/>
    </source>
</evidence>
<feature type="non-terminal residue" evidence="3">
    <location>
        <position position="455"/>
    </location>
</feature>
<dbReference type="Pfam" id="PF20255">
    <property type="entry name" value="DUF6606"/>
    <property type="match status" value="1"/>
</dbReference>